<evidence type="ECO:0000256" key="1">
    <source>
        <dbReference type="ARBA" id="ARBA00022618"/>
    </source>
</evidence>
<keyword evidence="1" id="KW-0132">Cell division</keyword>
<evidence type="ECO:0000313" key="5">
    <source>
        <dbReference type="Proteomes" id="UP000623129"/>
    </source>
</evidence>
<feature type="domain" description="Ataxin-10" evidence="3">
    <location>
        <begin position="369"/>
        <end position="462"/>
    </location>
</feature>
<proteinExistence type="predicted"/>
<dbReference type="PANTHER" id="PTHR13255">
    <property type="entry name" value="ATAXIN-10"/>
    <property type="match status" value="1"/>
</dbReference>
<dbReference type="EMBL" id="SWLB01000027">
    <property type="protein sequence ID" value="KAF3321318.1"/>
    <property type="molecule type" value="Genomic_DNA"/>
</dbReference>
<evidence type="ECO:0000259" key="3">
    <source>
        <dbReference type="Pfam" id="PF09759"/>
    </source>
</evidence>
<dbReference type="InterPro" id="IPR051374">
    <property type="entry name" value="Ataxin-10/CTR86_families"/>
</dbReference>
<dbReference type="Proteomes" id="UP000623129">
    <property type="component" value="Unassembled WGS sequence"/>
</dbReference>
<dbReference type="InterPro" id="IPR016024">
    <property type="entry name" value="ARM-type_fold"/>
</dbReference>
<keyword evidence="2" id="KW-0131">Cell cycle</keyword>
<dbReference type="PANTHER" id="PTHR13255:SF0">
    <property type="entry name" value="ATAXIN-10"/>
    <property type="match status" value="1"/>
</dbReference>
<accession>A0A833QDH5</accession>
<dbReference type="InterPro" id="IPR019156">
    <property type="entry name" value="Ataxin-10_domain"/>
</dbReference>
<comment type="caution">
    <text evidence="4">The sequence shown here is derived from an EMBL/GenBank/DDBJ whole genome shotgun (WGS) entry which is preliminary data.</text>
</comment>
<dbReference type="GO" id="GO:0005829">
    <property type="term" value="C:cytosol"/>
    <property type="evidence" value="ECO:0007669"/>
    <property type="project" value="TreeGrafter"/>
</dbReference>
<keyword evidence="5" id="KW-1185">Reference proteome</keyword>
<organism evidence="4 5">
    <name type="scientific">Carex littledalei</name>
    <dbReference type="NCBI Taxonomy" id="544730"/>
    <lineage>
        <taxon>Eukaryota</taxon>
        <taxon>Viridiplantae</taxon>
        <taxon>Streptophyta</taxon>
        <taxon>Embryophyta</taxon>
        <taxon>Tracheophyta</taxon>
        <taxon>Spermatophyta</taxon>
        <taxon>Magnoliopsida</taxon>
        <taxon>Liliopsida</taxon>
        <taxon>Poales</taxon>
        <taxon>Cyperaceae</taxon>
        <taxon>Cyperoideae</taxon>
        <taxon>Cariceae</taxon>
        <taxon>Carex</taxon>
        <taxon>Carex subgen. Euthyceras</taxon>
    </lineage>
</organism>
<dbReference type="Gene3D" id="1.25.10.10">
    <property type="entry name" value="Leucine-rich Repeat Variant"/>
    <property type="match status" value="2"/>
</dbReference>
<dbReference type="Pfam" id="PF09759">
    <property type="entry name" value="Atx10homo_assoc"/>
    <property type="match status" value="1"/>
</dbReference>
<dbReference type="GO" id="GO:0051301">
    <property type="term" value="P:cell division"/>
    <property type="evidence" value="ECO:0007669"/>
    <property type="project" value="UniProtKB-KW"/>
</dbReference>
<gene>
    <name evidence="4" type="ORF">FCM35_KLT14571</name>
</gene>
<dbReference type="AlphaFoldDB" id="A0A833QDH5"/>
<evidence type="ECO:0000313" key="4">
    <source>
        <dbReference type="EMBL" id="KAF3321318.1"/>
    </source>
</evidence>
<reference evidence="4" key="1">
    <citation type="submission" date="2020-01" db="EMBL/GenBank/DDBJ databases">
        <title>Genome sequence of Kobresia littledalei, the first chromosome-level genome in the family Cyperaceae.</title>
        <authorList>
            <person name="Qu G."/>
        </authorList>
    </citation>
    <scope>NUCLEOTIDE SEQUENCE</scope>
    <source>
        <strain evidence="4">C.B.Clarke</strain>
        <tissue evidence="4">Leaf</tissue>
    </source>
</reference>
<dbReference type="SUPFAM" id="SSF48371">
    <property type="entry name" value="ARM repeat"/>
    <property type="match status" value="1"/>
</dbReference>
<protein>
    <submittedName>
        <fullName evidence="4">Ataxin-10</fullName>
    </submittedName>
</protein>
<name>A0A833QDH5_9POAL</name>
<dbReference type="OrthoDB" id="379794at2759"/>
<dbReference type="InterPro" id="IPR011989">
    <property type="entry name" value="ARM-like"/>
</dbReference>
<sequence length="472" mass="52337">MAAADEDDETLESLLQASKTPNGRSRLAASGVVANTLRHLSSSSTLALPYLRLLRNLCAGEISNQDSFIHCSGPDTVASILLSSAPASVEVLRAGLQLLGNVVLAGEPHRAAVWHRFFPHGFLMLARVRERGVCDPLCMLIDTCCSGIGGKRRLEELCGTHSGLPILVEIIKTAFKAGYQEEWIEWLLFKVCVEEQKFSSLFSALNSSDTIEIDLDVSLTYELKPELFNTQHTFLLQILSKCLTERPEEVTVSDKFAIEILQLLKMTYNVVDFSTRLNSSIPTGSPATDLLGYSLVILRDICAWEDASSPDTDKDGLVKLLLDGGLLDFVLSLLRELEPPAIVRKSMVKKDNSSSPVEVMKKVCPYQGYRRDVVSVIGNLLHRRKRVQDEVRDKQAIPLLLQQCVVDEENPFLREWGLLAVRNLLEGNEDNQKEVAELEVKEPVTTPEISRLGLKVEVDEVTKQAKLVNISG</sequence>
<evidence type="ECO:0000256" key="2">
    <source>
        <dbReference type="ARBA" id="ARBA00023306"/>
    </source>
</evidence>